<feature type="region of interest" description="Disordered" evidence="1">
    <location>
        <begin position="1"/>
        <end position="28"/>
    </location>
</feature>
<dbReference type="OrthoDB" id="6359816at2759"/>
<dbReference type="InParanoid" id="S8F3C9"/>
<keyword evidence="3" id="KW-1185">Reference proteome</keyword>
<accession>S8F3C9</accession>
<feature type="compositionally biased region" description="Low complexity" evidence="1">
    <location>
        <begin position="140"/>
        <end position="156"/>
    </location>
</feature>
<feature type="compositionally biased region" description="Polar residues" evidence="1">
    <location>
        <begin position="1"/>
        <end position="13"/>
    </location>
</feature>
<evidence type="ECO:0000313" key="2">
    <source>
        <dbReference type="EMBL" id="EPS96255.1"/>
    </source>
</evidence>
<evidence type="ECO:0000256" key="1">
    <source>
        <dbReference type="SAM" id="MobiDB-lite"/>
    </source>
</evidence>
<gene>
    <name evidence="2" type="ORF">FOMPIDRAFT_82303</name>
</gene>
<name>S8F3C9_FOMSC</name>
<evidence type="ECO:0000313" key="3">
    <source>
        <dbReference type="Proteomes" id="UP000015241"/>
    </source>
</evidence>
<dbReference type="HOGENOM" id="CLU_043561_1_1_1"/>
<reference evidence="2 3" key="1">
    <citation type="journal article" date="2012" name="Science">
        <title>The Paleozoic origin of enzymatic lignin decomposition reconstructed from 31 fungal genomes.</title>
        <authorList>
            <person name="Floudas D."/>
            <person name="Binder M."/>
            <person name="Riley R."/>
            <person name="Barry K."/>
            <person name="Blanchette R.A."/>
            <person name="Henrissat B."/>
            <person name="Martinez A.T."/>
            <person name="Otillar R."/>
            <person name="Spatafora J.W."/>
            <person name="Yadav J.S."/>
            <person name="Aerts A."/>
            <person name="Benoit I."/>
            <person name="Boyd A."/>
            <person name="Carlson A."/>
            <person name="Copeland A."/>
            <person name="Coutinho P.M."/>
            <person name="de Vries R.P."/>
            <person name="Ferreira P."/>
            <person name="Findley K."/>
            <person name="Foster B."/>
            <person name="Gaskell J."/>
            <person name="Glotzer D."/>
            <person name="Gorecki P."/>
            <person name="Heitman J."/>
            <person name="Hesse C."/>
            <person name="Hori C."/>
            <person name="Igarashi K."/>
            <person name="Jurgens J.A."/>
            <person name="Kallen N."/>
            <person name="Kersten P."/>
            <person name="Kohler A."/>
            <person name="Kuees U."/>
            <person name="Kumar T.K.A."/>
            <person name="Kuo A."/>
            <person name="LaButti K."/>
            <person name="Larrondo L.F."/>
            <person name="Lindquist E."/>
            <person name="Ling A."/>
            <person name="Lombard V."/>
            <person name="Lucas S."/>
            <person name="Lundell T."/>
            <person name="Martin R."/>
            <person name="McLaughlin D.J."/>
            <person name="Morgenstern I."/>
            <person name="Morin E."/>
            <person name="Murat C."/>
            <person name="Nagy L.G."/>
            <person name="Nolan M."/>
            <person name="Ohm R.A."/>
            <person name="Patyshakuliyeva A."/>
            <person name="Rokas A."/>
            <person name="Ruiz-Duenas F.J."/>
            <person name="Sabat G."/>
            <person name="Salamov A."/>
            <person name="Samejima M."/>
            <person name="Schmutz J."/>
            <person name="Slot J.C."/>
            <person name="St John F."/>
            <person name="Stenlid J."/>
            <person name="Sun H."/>
            <person name="Sun S."/>
            <person name="Syed K."/>
            <person name="Tsang A."/>
            <person name="Wiebenga A."/>
            <person name="Young D."/>
            <person name="Pisabarro A."/>
            <person name="Eastwood D.C."/>
            <person name="Martin F."/>
            <person name="Cullen D."/>
            <person name="Grigoriev I.V."/>
            <person name="Hibbett D.S."/>
        </authorList>
    </citation>
    <scope>NUCLEOTIDE SEQUENCE</scope>
    <source>
        <strain evidence="3">FP-58527</strain>
    </source>
</reference>
<protein>
    <submittedName>
        <fullName evidence="2">Uncharacterized protein</fullName>
    </submittedName>
</protein>
<feature type="region of interest" description="Disordered" evidence="1">
    <location>
        <begin position="118"/>
        <end position="178"/>
    </location>
</feature>
<dbReference type="AlphaFoldDB" id="S8F3C9"/>
<feature type="compositionally biased region" description="Basic residues" evidence="1">
    <location>
        <begin position="14"/>
        <end position="23"/>
    </location>
</feature>
<feature type="compositionally biased region" description="Acidic residues" evidence="1">
    <location>
        <begin position="119"/>
        <end position="134"/>
    </location>
</feature>
<organism evidence="2 3">
    <name type="scientific">Fomitopsis schrenkii</name>
    <name type="common">Brown rot fungus</name>
    <dbReference type="NCBI Taxonomy" id="2126942"/>
    <lineage>
        <taxon>Eukaryota</taxon>
        <taxon>Fungi</taxon>
        <taxon>Dikarya</taxon>
        <taxon>Basidiomycota</taxon>
        <taxon>Agaricomycotina</taxon>
        <taxon>Agaricomycetes</taxon>
        <taxon>Polyporales</taxon>
        <taxon>Fomitopsis</taxon>
    </lineage>
</organism>
<sequence>MDSNAPSITTSNRKQGKKGTKVGKPREDLTFDTLPRISSIPLPLSRESTKDQLFLAALRSGITGGDLLNVELYTYTRRTSSGADTPRPVYANEVTLKHASDYFVTMFEWDFQEGRESTDDYDYMSDSDLEDADDPGAVQSSTTSVKGKDGTSSSGDSGLGGITPKKGEAVAGGTSIPAPQECAVPELKKRALDDLVSKLTPENILPELFSSLTSRYPEVQEAEINALVKRIGLTTAVLGALPLWMSRIAAKELGPQSVDVMAALVQKIASR</sequence>
<dbReference type="EMBL" id="KE504191">
    <property type="protein sequence ID" value="EPS96255.1"/>
    <property type="molecule type" value="Genomic_DNA"/>
</dbReference>
<dbReference type="Proteomes" id="UP000015241">
    <property type="component" value="Unassembled WGS sequence"/>
</dbReference>
<proteinExistence type="predicted"/>